<reference evidence="2" key="1">
    <citation type="journal article" date="2023" name="Front. Plant Sci.">
        <title>Chromosomal-level genome assembly of Melastoma candidum provides insights into trichome evolution.</title>
        <authorList>
            <person name="Zhong Y."/>
            <person name="Wu W."/>
            <person name="Sun C."/>
            <person name="Zou P."/>
            <person name="Liu Y."/>
            <person name="Dai S."/>
            <person name="Zhou R."/>
        </authorList>
    </citation>
    <scope>NUCLEOTIDE SEQUENCE [LARGE SCALE GENOMIC DNA]</scope>
</reference>
<evidence type="ECO:0000313" key="1">
    <source>
        <dbReference type="EMBL" id="KAI4304442.1"/>
    </source>
</evidence>
<keyword evidence="2" id="KW-1185">Reference proteome</keyword>
<evidence type="ECO:0000313" key="2">
    <source>
        <dbReference type="Proteomes" id="UP001057402"/>
    </source>
</evidence>
<dbReference type="Proteomes" id="UP001057402">
    <property type="component" value="Chromosome 12"/>
</dbReference>
<name>A0ACB9L466_9MYRT</name>
<protein>
    <submittedName>
        <fullName evidence="1">Uncharacterized protein</fullName>
    </submittedName>
</protein>
<gene>
    <name evidence="1" type="ORF">MLD38_039951</name>
</gene>
<dbReference type="EMBL" id="CM042891">
    <property type="protein sequence ID" value="KAI4304442.1"/>
    <property type="molecule type" value="Genomic_DNA"/>
</dbReference>
<accession>A0ACB9L466</accession>
<organism evidence="1 2">
    <name type="scientific">Melastoma candidum</name>
    <dbReference type="NCBI Taxonomy" id="119954"/>
    <lineage>
        <taxon>Eukaryota</taxon>
        <taxon>Viridiplantae</taxon>
        <taxon>Streptophyta</taxon>
        <taxon>Embryophyta</taxon>
        <taxon>Tracheophyta</taxon>
        <taxon>Spermatophyta</taxon>
        <taxon>Magnoliopsida</taxon>
        <taxon>eudicotyledons</taxon>
        <taxon>Gunneridae</taxon>
        <taxon>Pentapetalae</taxon>
        <taxon>rosids</taxon>
        <taxon>malvids</taxon>
        <taxon>Myrtales</taxon>
        <taxon>Melastomataceae</taxon>
        <taxon>Melastomatoideae</taxon>
        <taxon>Melastomateae</taxon>
        <taxon>Melastoma</taxon>
    </lineage>
</organism>
<comment type="caution">
    <text evidence="1">The sequence shown here is derived from an EMBL/GenBank/DDBJ whole genome shotgun (WGS) entry which is preliminary data.</text>
</comment>
<sequence>MELLEFQESDVIFVDRVRRMLDEDHDEYLDGSRENKKINRTAPSSPPVDIPGNAPQLRDSEGYLDELDEDEMVPPHVIVRRRWMSNGELASSLGFSNGRTLKGRCLRQVRNSILRMTGFLES</sequence>
<proteinExistence type="predicted"/>